<dbReference type="RefSeq" id="WP_161826263.1">
    <property type="nucleotide sequence ID" value="NZ_WVIC01000033.1"/>
</dbReference>
<dbReference type="EMBL" id="WVIC01000033">
    <property type="protein sequence ID" value="NCJ07783.1"/>
    <property type="molecule type" value="Genomic_DNA"/>
</dbReference>
<accession>A0A8K2A0Z5</accession>
<comment type="caution">
    <text evidence="1">The sequence shown here is derived from an EMBL/GenBank/DDBJ whole genome shotgun (WGS) entry which is preliminary data.</text>
</comment>
<protein>
    <submittedName>
        <fullName evidence="1">Uncharacterized protein</fullName>
    </submittedName>
</protein>
<gene>
    <name evidence="1" type="ORF">GS597_14945</name>
</gene>
<evidence type="ECO:0000313" key="2">
    <source>
        <dbReference type="Proteomes" id="UP000607397"/>
    </source>
</evidence>
<proteinExistence type="predicted"/>
<reference evidence="1" key="1">
    <citation type="submission" date="2019-12" db="EMBL/GenBank/DDBJ databases">
        <title>High-Quality draft genome sequences of three cyanobacteria isolated from the limestone walls of the Old Cathedral of Coimbra.</title>
        <authorList>
            <person name="Tiago I."/>
            <person name="Soares F."/>
            <person name="Portugal A."/>
        </authorList>
    </citation>
    <scope>NUCLEOTIDE SEQUENCE [LARGE SCALE GENOMIC DNA]</scope>
    <source>
        <strain evidence="1">C</strain>
    </source>
</reference>
<name>A0A8K2A0Z5_9CYAN</name>
<dbReference type="Proteomes" id="UP000607397">
    <property type="component" value="Unassembled WGS sequence"/>
</dbReference>
<dbReference type="AlphaFoldDB" id="A0A8K2A0Z5"/>
<sequence length="73" mass="8281">MTHRLAEAFKKASALPDALQNELADQLIEDLENESKWQQCLSQPLGHPLEELARKALEDSRQSKTHPLGFDEL</sequence>
<organism evidence="1 2">
    <name type="scientific">Petrachloros mirabilis ULC683</name>
    <dbReference type="NCBI Taxonomy" id="2781853"/>
    <lineage>
        <taxon>Bacteria</taxon>
        <taxon>Bacillati</taxon>
        <taxon>Cyanobacteriota</taxon>
        <taxon>Cyanophyceae</taxon>
        <taxon>Synechococcales</taxon>
        <taxon>Petrachlorosaceae</taxon>
        <taxon>Petrachloros</taxon>
        <taxon>Petrachloros mirabilis</taxon>
    </lineage>
</organism>
<keyword evidence="2" id="KW-1185">Reference proteome</keyword>
<evidence type="ECO:0000313" key="1">
    <source>
        <dbReference type="EMBL" id="NCJ07783.1"/>
    </source>
</evidence>